<dbReference type="FunFam" id="1.10.1070.11:FF:000010">
    <property type="entry name" value="Phosphatidylinositol 4,5-bisphosphate 3-kinase catalytic subunit gamma isoform"/>
    <property type="match status" value="1"/>
</dbReference>
<comment type="subunit">
    <text evidence="29">Heterodimer of a catalytic subunit PIK3CG and a PIK3R5 or PIK3R6 regulatory subunit. Interacts with GRK2 through the PIK helical domain. Interaction with GRK2 is required for targeting to agonist-occupied receptor. Interacts with PDE3B; regulates PDE3B activity and thereby cAMP levels in cells. Interacts with TPM2. Interacts with EPHA8; regulates integrin-mediated cell adhesion to substrate. Interacts with HRAS; the interaction is required for membrane recruitment and beta-gamma G protein dimer-dependent activation of the PI3K gamma complex PIK3CG:PIK3R6.</text>
</comment>
<evidence type="ECO:0000256" key="17">
    <source>
        <dbReference type="ARBA" id="ARBA00022679"/>
    </source>
</evidence>
<dbReference type="Gene3D" id="1.25.40.70">
    <property type="entry name" value="Phosphatidylinositol 3-kinase, accessory domain (PIK)"/>
    <property type="match status" value="1"/>
</dbReference>
<dbReference type="GO" id="GO:0006954">
    <property type="term" value="P:inflammatory response"/>
    <property type="evidence" value="ECO:0007669"/>
    <property type="project" value="UniProtKB-KW"/>
</dbReference>
<dbReference type="GO" id="GO:0016477">
    <property type="term" value="P:cell migration"/>
    <property type="evidence" value="ECO:0007669"/>
    <property type="project" value="TreeGrafter"/>
</dbReference>
<evidence type="ECO:0000256" key="9">
    <source>
        <dbReference type="ARBA" id="ARBA00012513"/>
    </source>
</evidence>
<comment type="catalytic activity">
    <reaction evidence="25">
        <text>a 1,2-diacyl-sn-glycero-3-phospho-(1D-myo-inositol-4,5-bisphosphate) + ATP = a 1,2-diacyl-sn-glycero-3-phospho-(1D-myo-inositol-3,4,5-trisphosphate) + ADP + H(+)</text>
        <dbReference type="Rhea" id="RHEA:21292"/>
        <dbReference type="ChEBI" id="CHEBI:15378"/>
        <dbReference type="ChEBI" id="CHEBI:30616"/>
        <dbReference type="ChEBI" id="CHEBI:57836"/>
        <dbReference type="ChEBI" id="CHEBI:58456"/>
        <dbReference type="ChEBI" id="CHEBI:456216"/>
        <dbReference type="EC" id="2.7.1.153"/>
    </reaction>
    <physiologicalReaction direction="left-to-right" evidence="25">
        <dbReference type="Rhea" id="RHEA:21293"/>
    </physiologicalReaction>
</comment>
<evidence type="ECO:0000256" key="27">
    <source>
        <dbReference type="ARBA" id="ARBA00029297"/>
    </source>
</evidence>
<evidence type="ECO:0000256" key="31">
    <source>
        <dbReference type="ARBA" id="ARBA00076130"/>
    </source>
</evidence>
<dbReference type="SMART" id="SM00146">
    <property type="entry name" value="PI3Kc"/>
    <property type="match status" value="1"/>
</dbReference>
<feature type="domain" description="PI3K-ABD" evidence="37">
    <location>
        <begin position="36"/>
        <end position="143"/>
    </location>
</feature>
<dbReference type="GO" id="GO:0005944">
    <property type="term" value="C:phosphatidylinositol 3-kinase complex, class IB"/>
    <property type="evidence" value="ECO:0007669"/>
    <property type="project" value="TreeGrafter"/>
</dbReference>
<evidence type="ECO:0000256" key="8">
    <source>
        <dbReference type="ARBA" id="ARBA00012073"/>
    </source>
</evidence>
<dbReference type="EC" id="2.7.1.153" evidence="6"/>
<evidence type="ECO:0000256" key="10">
    <source>
        <dbReference type="ARBA" id="ARBA00022475"/>
    </source>
</evidence>
<dbReference type="Pfam" id="PF00613">
    <property type="entry name" value="PI3Ka"/>
    <property type="match status" value="1"/>
</dbReference>
<evidence type="ECO:0000256" key="32">
    <source>
        <dbReference type="ARBA" id="ARBA00078766"/>
    </source>
</evidence>
<dbReference type="InterPro" id="IPR001263">
    <property type="entry name" value="PI3K_accessory_dom"/>
</dbReference>
<keyword evidence="20" id="KW-0067">ATP-binding</keyword>
<keyword evidence="15" id="KW-0254">Endocytosis</keyword>
<dbReference type="GO" id="GO:0005524">
    <property type="term" value="F:ATP binding"/>
    <property type="evidence" value="ECO:0007669"/>
    <property type="project" value="UniProtKB-KW"/>
</dbReference>
<evidence type="ECO:0000256" key="12">
    <source>
        <dbReference type="ARBA" id="ARBA00022500"/>
    </source>
</evidence>
<keyword evidence="12" id="KW-0145">Chemotaxis</keyword>
<proteinExistence type="inferred from homology"/>
<feature type="domain" description="PI3K/PI4K catalytic" evidence="36">
    <location>
        <begin position="799"/>
        <end position="1088"/>
    </location>
</feature>
<dbReference type="GO" id="GO:0001525">
    <property type="term" value="P:angiogenesis"/>
    <property type="evidence" value="ECO:0007669"/>
    <property type="project" value="UniProtKB-KW"/>
</dbReference>
<dbReference type="InterPro" id="IPR035892">
    <property type="entry name" value="C2_domain_sf"/>
</dbReference>
<dbReference type="GO" id="GO:0006897">
    <property type="term" value="P:endocytosis"/>
    <property type="evidence" value="ECO:0007669"/>
    <property type="project" value="UniProtKB-KW"/>
</dbReference>
<dbReference type="SUPFAM" id="SSF49562">
    <property type="entry name" value="C2 domain (Calcium/lipid-binding domain, CaLB)"/>
    <property type="match status" value="1"/>
</dbReference>
<evidence type="ECO:0000256" key="11">
    <source>
        <dbReference type="ARBA" id="ARBA00022490"/>
    </source>
</evidence>
<evidence type="ECO:0000313" key="41">
    <source>
        <dbReference type="Ensembl" id="ENSAMXP00005007106.1"/>
    </source>
</evidence>
<evidence type="ECO:0000256" key="5">
    <source>
        <dbReference type="ARBA" id="ARBA00006209"/>
    </source>
</evidence>
<dbReference type="GO" id="GO:0048015">
    <property type="term" value="P:phosphatidylinositol-mediated signaling"/>
    <property type="evidence" value="ECO:0007669"/>
    <property type="project" value="TreeGrafter"/>
</dbReference>
<dbReference type="InterPro" id="IPR000341">
    <property type="entry name" value="PI3K_Ras-bd_dom"/>
</dbReference>
<dbReference type="Pfam" id="PF19710">
    <property type="entry name" value="PIK3CG_ABD"/>
    <property type="match status" value="1"/>
</dbReference>
<keyword evidence="23" id="KW-0472">Membrane</keyword>
<evidence type="ECO:0000256" key="3">
    <source>
        <dbReference type="ARBA" id="ARBA00004805"/>
    </source>
</evidence>
<dbReference type="InterPro" id="IPR015433">
    <property type="entry name" value="PI3/4_kinase"/>
</dbReference>
<dbReference type="FunFam" id="3.30.1010.10:FF:000008">
    <property type="entry name" value="Phosphatidylinositol 4,5-bisphosphate 3-kinase catalytic subunit gamma"/>
    <property type="match status" value="1"/>
</dbReference>
<comment type="catalytic activity">
    <reaction evidence="26">
        <text>a 1,2-diacyl-sn-glycero-3-phospho-(1D-myo-inositol) + ATP = a 1,2-diacyl-sn-glycero-3-phospho-(1D-myo-inositol-3-phosphate) + ADP + H(+)</text>
        <dbReference type="Rhea" id="RHEA:12709"/>
        <dbReference type="ChEBI" id="CHEBI:15378"/>
        <dbReference type="ChEBI" id="CHEBI:30616"/>
        <dbReference type="ChEBI" id="CHEBI:57880"/>
        <dbReference type="ChEBI" id="CHEBI:58088"/>
        <dbReference type="ChEBI" id="CHEBI:456216"/>
        <dbReference type="EC" id="2.7.1.137"/>
    </reaction>
    <physiologicalReaction direction="left-to-right" evidence="26">
        <dbReference type="Rhea" id="RHEA:12710"/>
    </physiologicalReaction>
</comment>
<dbReference type="EC" id="2.7.1.137" evidence="8"/>
<keyword evidence="10" id="KW-1003">Cell membrane</keyword>
<keyword evidence="18" id="KW-0547">Nucleotide-binding</keyword>
<dbReference type="GO" id="GO:0006935">
    <property type="term" value="P:chemotaxis"/>
    <property type="evidence" value="ECO:0007669"/>
    <property type="project" value="UniProtKB-KW"/>
</dbReference>
<dbReference type="SUPFAM" id="SSF48371">
    <property type="entry name" value="ARM repeat"/>
    <property type="match status" value="1"/>
</dbReference>
<dbReference type="GO" id="GO:0010595">
    <property type="term" value="P:positive regulation of endothelial cell migration"/>
    <property type="evidence" value="ECO:0007669"/>
    <property type="project" value="UniProtKB-ARBA"/>
</dbReference>
<dbReference type="PROSITE" id="PS51547">
    <property type="entry name" value="C2_PI3K"/>
    <property type="match status" value="1"/>
</dbReference>
<dbReference type="GO" id="GO:0016303">
    <property type="term" value="F:1-phosphatidylinositol-3-kinase activity"/>
    <property type="evidence" value="ECO:0007669"/>
    <property type="project" value="UniProtKB-EC"/>
</dbReference>
<dbReference type="SMART" id="SM00142">
    <property type="entry name" value="PI3K_C2"/>
    <property type="match status" value="1"/>
</dbReference>
<dbReference type="PROSITE" id="PS51545">
    <property type="entry name" value="PIK_HELICAL"/>
    <property type="match status" value="1"/>
</dbReference>
<feature type="domain" description="C2 PI3K-type" evidence="40">
    <location>
        <begin position="359"/>
        <end position="525"/>
    </location>
</feature>
<evidence type="ECO:0000256" key="23">
    <source>
        <dbReference type="ARBA" id="ARBA00023136"/>
    </source>
</evidence>
<dbReference type="GO" id="GO:0035022">
    <property type="term" value="P:positive regulation of Rac protein signal transduction"/>
    <property type="evidence" value="ECO:0007669"/>
    <property type="project" value="UniProtKB-ARBA"/>
</dbReference>
<keyword evidence="11" id="KW-0963">Cytoplasm</keyword>
<evidence type="ECO:0000256" key="4">
    <source>
        <dbReference type="ARBA" id="ARBA00005189"/>
    </source>
</evidence>
<dbReference type="PROSITE" id="PS51546">
    <property type="entry name" value="PI3K_RBD"/>
    <property type="match status" value="1"/>
</dbReference>
<evidence type="ECO:0000259" key="40">
    <source>
        <dbReference type="PROSITE" id="PS51547"/>
    </source>
</evidence>
<dbReference type="PANTHER" id="PTHR10048:SF119">
    <property type="entry name" value="PHOSPHATIDYLINOSITOL-4,5-BISPHOSPHATE 3-KINASE"/>
    <property type="match status" value="1"/>
</dbReference>
<evidence type="ECO:0000259" key="37">
    <source>
        <dbReference type="PROSITE" id="PS51544"/>
    </source>
</evidence>
<dbReference type="EC" id="2.7.11.1" evidence="9"/>
<evidence type="ECO:0000256" key="14">
    <source>
        <dbReference type="ARBA" id="ARBA00022553"/>
    </source>
</evidence>
<keyword evidence="21" id="KW-0391">Immunity</keyword>
<dbReference type="SMART" id="SM00145">
    <property type="entry name" value="PI3Ka"/>
    <property type="match status" value="1"/>
</dbReference>
<evidence type="ECO:0000259" key="36">
    <source>
        <dbReference type="PROSITE" id="PS50290"/>
    </source>
</evidence>
<dbReference type="CDD" id="cd00872">
    <property type="entry name" value="PI3Ka_I"/>
    <property type="match status" value="1"/>
</dbReference>
<reference evidence="41" key="1">
    <citation type="submission" date="2025-08" db="UniProtKB">
        <authorList>
            <consortium name="Ensembl"/>
        </authorList>
    </citation>
    <scope>IDENTIFICATION</scope>
</reference>
<dbReference type="GO" id="GO:0004674">
    <property type="term" value="F:protein serine/threonine kinase activity"/>
    <property type="evidence" value="ECO:0007669"/>
    <property type="project" value="UniProtKB-KW"/>
</dbReference>
<comment type="pathway">
    <text evidence="3">Phospholipid metabolism; phosphatidylinositol phosphate biosynthesis.</text>
</comment>
<dbReference type="InterPro" id="IPR002420">
    <property type="entry name" value="PI3K-type_C2_dom"/>
</dbReference>
<evidence type="ECO:0000259" key="38">
    <source>
        <dbReference type="PROSITE" id="PS51545"/>
    </source>
</evidence>
<evidence type="ECO:0000256" key="34">
    <source>
        <dbReference type="ARBA" id="ARBA00083126"/>
    </source>
</evidence>
<comment type="catalytic activity">
    <reaction evidence="27">
        <text>a 1,2-diacyl-sn-glycero-3-phospho-(1D-myo-inositol 4-phosphate) + ATP = a 1,2-diacyl-sn-glycero-3-phospho-(1D-myo-inositol-3,4-bisphosphate) + ADP + H(+)</text>
        <dbReference type="Rhea" id="RHEA:18373"/>
        <dbReference type="ChEBI" id="CHEBI:15378"/>
        <dbReference type="ChEBI" id="CHEBI:30616"/>
        <dbReference type="ChEBI" id="CHEBI:57658"/>
        <dbReference type="ChEBI" id="CHEBI:58178"/>
        <dbReference type="ChEBI" id="CHEBI:456216"/>
        <dbReference type="EC" id="2.7.1.154"/>
    </reaction>
    <physiologicalReaction direction="left-to-right" evidence="27">
        <dbReference type="Rhea" id="RHEA:18374"/>
    </physiologicalReaction>
</comment>
<evidence type="ECO:0000256" key="35">
    <source>
        <dbReference type="SAM" id="MobiDB-lite"/>
    </source>
</evidence>
<dbReference type="GO" id="GO:0005829">
    <property type="term" value="C:cytosol"/>
    <property type="evidence" value="ECO:0007669"/>
    <property type="project" value="UniProtKB-ARBA"/>
</dbReference>
<comment type="catalytic activity">
    <reaction evidence="28">
        <text>L-seryl-[protein] + ATP = O-phospho-L-seryl-[protein] + ADP + H(+)</text>
        <dbReference type="Rhea" id="RHEA:17989"/>
        <dbReference type="Rhea" id="RHEA-COMP:9863"/>
        <dbReference type="Rhea" id="RHEA-COMP:11604"/>
        <dbReference type="ChEBI" id="CHEBI:15378"/>
        <dbReference type="ChEBI" id="CHEBI:29999"/>
        <dbReference type="ChEBI" id="CHEBI:30616"/>
        <dbReference type="ChEBI" id="CHEBI:83421"/>
        <dbReference type="ChEBI" id="CHEBI:456216"/>
        <dbReference type="EC" id="2.7.11.1"/>
    </reaction>
    <physiologicalReaction direction="left-to-right" evidence="28">
        <dbReference type="Rhea" id="RHEA:17990"/>
    </physiologicalReaction>
</comment>
<dbReference type="InterPro" id="IPR042236">
    <property type="entry name" value="PI3K_accessory_sf"/>
</dbReference>
<comment type="subcellular location">
    <subcellularLocation>
        <location evidence="1">Cell membrane</location>
    </subcellularLocation>
    <subcellularLocation>
        <location evidence="2">Cytoplasm</location>
    </subcellularLocation>
</comment>
<comment type="similarity">
    <text evidence="5">Belongs to the PI3/PI4-kinase family. Type III PI4K subfamily.</text>
</comment>
<name>A0A8B9H1X6_ASTMX</name>
<organism evidence="41 42">
    <name type="scientific">Astyanax mexicanus</name>
    <name type="common">Blind cave fish</name>
    <name type="synonym">Astyanax fasciatus mexicanus</name>
    <dbReference type="NCBI Taxonomy" id="7994"/>
    <lineage>
        <taxon>Eukaryota</taxon>
        <taxon>Metazoa</taxon>
        <taxon>Chordata</taxon>
        <taxon>Craniata</taxon>
        <taxon>Vertebrata</taxon>
        <taxon>Euteleostomi</taxon>
        <taxon>Actinopterygii</taxon>
        <taxon>Neopterygii</taxon>
        <taxon>Teleostei</taxon>
        <taxon>Ostariophysi</taxon>
        <taxon>Characiformes</taxon>
        <taxon>Characoidei</taxon>
        <taxon>Acestrorhamphidae</taxon>
        <taxon>Acestrorhamphinae</taxon>
        <taxon>Astyanax</taxon>
    </lineage>
</organism>
<dbReference type="PROSITE" id="PS00915">
    <property type="entry name" value="PI3_4_KINASE_1"/>
    <property type="match status" value="1"/>
</dbReference>
<evidence type="ECO:0000256" key="22">
    <source>
        <dbReference type="ARBA" id="ARBA00023098"/>
    </source>
</evidence>
<evidence type="ECO:0000256" key="29">
    <source>
        <dbReference type="ARBA" id="ARBA00063154"/>
    </source>
</evidence>
<dbReference type="Proteomes" id="UP000694621">
    <property type="component" value="Unplaced"/>
</dbReference>
<feature type="domain" description="PI3K-RBD" evidence="39">
    <location>
        <begin position="219"/>
        <end position="311"/>
    </location>
</feature>
<dbReference type="PANTHER" id="PTHR10048">
    <property type="entry name" value="PHOSPHATIDYLINOSITOL KINASE"/>
    <property type="match status" value="1"/>
</dbReference>
<dbReference type="PROSITE" id="PS51544">
    <property type="entry name" value="PI3K_ABD"/>
    <property type="match status" value="1"/>
</dbReference>
<dbReference type="InterPro" id="IPR018936">
    <property type="entry name" value="PI3/4_kinase_CS"/>
</dbReference>
<dbReference type="Gene3D" id="3.30.1010.10">
    <property type="entry name" value="Phosphatidylinositol 3-kinase Catalytic Subunit, Chain A, domain 4"/>
    <property type="match status" value="1"/>
</dbReference>
<keyword evidence="22" id="KW-0443">Lipid metabolism</keyword>
<dbReference type="GO" id="GO:0043491">
    <property type="term" value="P:phosphatidylinositol 3-kinase/protein kinase B signal transduction"/>
    <property type="evidence" value="ECO:0007669"/>
    <property type="project" value="TreeGrafter"/>
</dbReference>
<dbReference type="AlphaFoldDB" id="A0A8B9H1X6"/>
<comment type="pathway">
    <text evidence="4">Lipid metabolism.</text>
</comment>
<evidence type="ECO:0000256" key="30">
    <source>
        <dbReference type="ARBA" id="ARBA00069069"/>
    </source>
</evidence>
<dbReference type="GO" id="GO:0046934">
    <property type="term" value="F:1-phosphatidylinositol-4,5-bisphosphate 3-kinase activity"/>
    <property type="evidence" value="ECO:0007669"/>
    <property type="project" value="UniProtKB-EC"/>
</dbReference>
<feature type="region of interest" description="Disordered" evidence="35">
    <location>
        <begin position="1"/>
        <end position="23"/>
    </location>
</feature>
<evidence type="ECO:0000256" key="13">
    <source>
        <dbReference type="ARBA" id="ARBA00022527"/>
    </source>
</evidence>
<evidence type="ECO:0000256" key="1">
    <source>
        <dbReference type="ARBA" id="ARBA00004236"/>
    </source>
</evidence>
<dbReference type="InterPro" id="IPR003113">
    <property type="entry name" value="PI3K_ABD"/>
</dbReference>
<accession>A0A8B9H1X6</accession>
<dbReference type="GO" id="GO:0003376">
    <property type="term" value="P:sphingosine-1-phosphate receptor signaling pathway"/>
    <property type="evidence" value="ECO:0007669"/>
    <property type="project" value="UniProtKB-ARBA"/>
</dbReference>
<keyword evidence="13" id="KW-0723">Serine/threonine-protein kinase</keyword>
<dbReference type="CDD" id="cd00894">
    <property type="entry name" value="PI3Kc_IB_gamma"/>
    <property type="match status" value="1"/>
</dbReference>
<evidence type="ECO:0000256" key="24">
    <source>
        <dbReference type="ARBA" id="ARBA00023198"/>
    </source>
</evidence>
<dbReference type="UniPathway" id="UPA00220"/>
<evidence type="ECO:0000256" key="33">
    <source>
        <dbReference type="ARBA" id="ARBA00080619"/>
    </source>
</evidence>
<evidence type="ECO:0000256" key="15">
    <source>
        <dbReference type="ARBA" id="ARBA00022583"/>
    </source>
</evidence>
<protein>
    <recommendedName>
        <fullName evidence="30">Phosphatidylinositol 4,5-bisphosphate 3-kinase catalytic subunit gamma isoform</fullName>
        <ecNumber evidence="8">2.7.1.137</ecNumber>
        <ecNumber evidence="6">2.7.1.153</ecNumber>
        <ecNumber evidence="7">2.7.1.154</ecNumber>
        <ecNumber evidence="9">2.7.11.1</ecNumber>
    </recommendedName>
    <alternativeName>
        <fullName evidence="34">Phosphatidylinositol 4,5-bisphosphate 3-kinase 110 kDa catalytic subunit gamma</fullName>
    </alternativeName>
    <alternativeName>
        <fullName evidence="33">Phosphoinositide-3-kinase catalytic gamma polypeptide</fullName>
    </alternativeName>
    <alternativeName>
        <fullName evidence="31">Serine/threonine protein kinase PIK3CG</fullName>
    </alternativeName>
    <alternativeName>
        <fullName evidence="32">p120-PI3K</fullName>
    </alternativeName>
</protein>
<evidence type="ECO:0000256" key="16">
    <source>
        <dbReference type="ARBA" id="ARBA00022657"/>
    </source>
</evidence>
<dbReference type="Pfam" id="PF00454">
    <property type="entry name" value="PI3_PI4_kinase"/>
    <property type="match status" value="1"/>
</dbReference>
<dbReference type="Ensembl" id="ENSAMXT00005008034.1">
    <property type="protein sequence ID" value="ENSAMXP00005007106.1"/>
    <property type="gene ID" value="ENSAMXG00005004141.1"/>
</dbReference>
<dbReference type="Gene3D" id="1.10.1070.11">
    <property type="entry name" value="Phosphatidylinositol 3-/4-kinase, catalytic domain"/>
    <property type="match status" value="1"/>
</dbReference>
<dbReference type="GO" id="GO:0005943">
    <property type="term" value="C:phosphatidylinositol 3-kinase complex, class IA"/>
    <property type="evidence" value="ECO:0007669"/>
    <property type="project" value="TreeGrafter"/>
</dbReference>
<dbReference type="Gene3D" id="3.10.20.770">
    <property type="match status" value="1"/>
</dbReference>
<keyword evidence="17" id="KW-0808">Transferase</keyword>
<evidence type="ECO:0000259" key="39">
    <source>
        <dbReference type="PROSITE" id="PS51546"/>
    </source>
</evidence>
<dbReference type="SMART" id="SM00144">
    <property type="entry name" value="PI3K_rbd"/>
    <property type="match status" value="1"/>
</dbReference>
<evidence type="ECO:0000256" key="18">
    <source>
        <dbReference type="ARBA" id="ARBA00022741"/>
    </source>
</evidence>
<dbReference type="InterPro" id="IPR036940">
    <property type="entry name" value="PI3/4_kinase_cat_sf"/>
</dbReference>
<evidence type="ECO:0000256" key="26">
    <source>
        <dbReference type="ARBA" id="ARBA00023985"/>
    </source>
</evidence>
<dbReference type="InterPro" id="IPR045580">
    <property type="entry name" value="PIK3CG_ABD"/>
</dbReference>
<dbReference type="CDD" id="cd08399">
    <property type="entry name" value="C2_PI3K_class_I_gamma"/>
    <property type="match status" value="1"/>
</dbReference>
<dbReference type="SUPFAM" id="SSF56112">
    <property type="entry name" value="Protein kinase-like (PK-like)"/>
    <property type="match status" value="1"/>
</dbReference>
<evidence type="ECO:0000256" key="20">
    <source>
        <dbReference type="ARBA" id="ARBA00022840"/>
    </source>
</evidence>
<dbReference type="EC" id="2.7.1.154" evidence="7"/>
<dbReference type="InterPro" id="IPR016024">
    <property type="entry name" value="ARM-type_fold"/>
</dbReference>
<dbReference type="Pfam" id="PF00794">
    <property type="entry name" value="PI3K_rbd"/>
    <property type="match status" value="1"/>
</dbReference>
<dbReference type="Pfam" id="PF00792">
    <property type="entry name" value="PI3K_C2"/>
    <property type="match status" value="1"/>
</dbReference>
<dbReference type="FunFam" id="1.25.40.70:FF:000006">
    <property type="entry name" value="Phosphatidylinositol 4,5-bisphosphate 3-kinase catalytic subunit gamma isoform"/>
    <property type="match status" value="1"/>
</dbReference>
<dbReference type="Gene3D" id="2.60.40.150">
    <property type="entry name" value="C2 domain"/>
    <property type="match status" value="1"/>
</dbReference>
<feature type="region of interest" description="Disordered" evidence="35">
    <location>
        <begin position="530"/>
        <end position="550"/>
    </location>
</feature>
<dbReference type="SUPFAM" id="SSF54236">
    <property type="entry name" value="Ubiquitin-like"/>
    <property type="match status" value="1"/>
</dbReference>
<dbReference type="GO" id="GO:0005886">
    <property type="term" value="C:plasma membrane"/>
    <property type="evidence" value="ECO:0007669"/>
    <property type="project" value="UniProtKB-SubCell"/>
</dbReference>
<dbReference type="GO" id="GO:0002376">
    <property type="term" value="P:immune system process"/>
    <property type="evidence" value="ECO:0007669"/>
    <property type="project" value="UniProtKB-KW"/>
</dbReference>
<dbReference type="GO" id="GO:0035005">
    <property type="term" value="F:1-phosphatidylinositol-4-phosphate 3-kinase activity"/>
    <property type="evidence" value="ECO:0007669"/>
    <property type="project" value="UniProtKB-EC"/>
</dbReference>
<evidence type="ECO:0000256" key="21">
    <source>
        <dbReference type="ARBA" id="ARBA00022859"/>
    </source>
</evidence>
<evidence type="ECO:0000256" key="2">
    <source>
        <dbReference type="ARBA" id="ARBA00004496"/>
    </source>
</evidence>
<keyword evidence="24" id="KW-0395">Inflammatory response</keyword>
<evidence type="ECO:0000256" key="19">
    <source>
        <dbReference type="ARBA" id="ARBA00022777"/>
    </source>
</evidence>
<keyword evidence="16" id="KW-0037">Angiogenesis</keyword>
<dbReference type="FunFam" id="2.60.40.150:FF:000087">
    <property type="entry name" value="Phosphatidylinositol 4,5-bisphosphate 3-kinase catalytic subunit gamma isoform"/>
    <property type="match status" value="1"/>
</dbReference>
<dbReference type="InterPro" id="IPR000403">
    <property type="entry name" value="PI3/4_kinase_cat_dom"/>
</dbReference>
<evidence type="ECO:0000256" key="7">
    <source>
        <dbReference type="ARBA" id="ARBA00012013"/>
    </source>
</evidence>
<feature type="domain" description="PIK helical" evidence="38">
    <location>
        <begin position="543"/>
        <end position="725"/>
    </location>
</feature>
<evidence type="ECO:0000313" key="42">
    <source>
        <dbReference type="Proteomes" id="UP000694621"/>
    </source>
</evidence>
<dbReference type="InterPro" id="IPR011009">
    <property type="entry name" value="Kinase-like_dom_sf"/>
</dbReference>
<dbReference type="InterPro" id="IPR029071">
    <property type="entry name" value="Ubiquitin-like_domsf"/>
</dbReference>
<evidence type="ECO:0000256" key="25">
    <source>
        <dbReference type="ARBA" id="ARBA00023981"/>
    </source>
</evidence>
<dbReference type="PROSITE" id="PS50290">
    <property type="entry name" value="PI3_4_KINASE_3"/>
    <property type="match status" value="1"/>
</dbReference>
<sequence length="1111" mass="127733">MEQHISDDEPPAVPREENNKRRRRKMKAFTSATSVPVDHLVMEFVLPTTNKTTKNPDTVQLEVLGNWTVEQVKAQLWLRAVATNLCPEFYQKFSPDHTILLYQKKGSWCEIYDKHQVFQTLDCIRYWKALKKEIGKIHLVLRPQSSEESVQYQKFLNHLIGYDVTDVSNVHDDELEFTRRKLLTPRKIELADRDPKLYSMDPWITTKTLPDYLLSKITNGYILLVIHIGTSSQTIKVSIDDTPVQVLQSFFTKIANKRALLGIPEEVNESDFVLRVCGREEYIYGNYAIKDFHWIRQSLKSGEEIHLVLEPPPNPEQDGVQKEDWSQVDDCTGVAGTHEQLTIDEKDHEKVFTISLWDCNRKFRVKILGIDIPVLPRNSELIVFVEASVFHGQQQLAYERTSPKPFTEEVLWNTWLEFNIKIKDLPKGARLNLQVSCSKAQTQTSRDSAVHDCKTKSRLLYYVNLLVIDHRSLLRQGEFILHMWKMPEKSAEDSSVNADKLTSATNPDKTSSMAIAVLLDKYCYPVALPKSRDSRDSSDMEGERGKREMPNHLRKQFEQIVATDPLHPLSSEDKELLWHFRQDCMRHPSAYPKFLGSVKWGKQEDVMATHQLLERSTTWDRSPLDVGLAMQLLDCHFSDAKVRTMAVRKLETLGDDDVLRYLLQLVQAVKFEPYHDSALAQFLLKRALRSKRIGHFLFWFLRSEIAQSMHYQQRYAVILEAFLRGCGEVMLQDFSKQVEITEALQKITREIKAMSAEKYDVSPQVVLQLRQKLDSLQSSGLPESFKVPFDPGLRAGALVIEQCKVMASKKKPLWLQFKRADPTTLSSDTIGIIFKDGDDLRQDMLILQILLIMESIWETESLDLSLLPYGCISTGNKIGMIEIVKDATTIANIQQSTVGNTGAFKDEILNQWLRDKCVSEEKYQQAVDRFVFSCGGYCVATYVLGIGDRHNDNIMITESGNLFHIDFGHILGNYKSFLGISKERVPFVLTPDFLYVMGTTGKKSSPNFLKFQFAVYMHDVCVRAYLALRHHTNLLIILFSMMLMTGMPQLTSKEDIEYIREALTVGCSEDEAQKHFLDQIEICRDKGWTVQFNWFLHLVLGIKQGVEKRSA</sequence>
<evidence type="ECO:0000256" key="28">
    <source>
        <dbReference type="ARBA" id="ARBA00048977"/>
    </source>
</evidence>
<keyword evidence="19" id="KW-0418">Kinase</keyword>
<evidence type="ECO:0000256" key="6">
    <source>
        <dbReference type="ARBA" id="ARBA00012010"/>
    </source>
</evidence>
<keyword evidence="14" id="KW-0597">Phosphoprotein</keyword>